<dbReference type="EMBL" id="CAFBMH010000254">
    <property type="protein sequence ID" value="CAB4942831.1"/>
    <property type="molecule type" value="Genomic_DNA"/>
</dbReference>
<evidence type="ECO:0000313" key="1">
    <source>
        <dbReference type="EMBL" id="CAB4942831.1"/>
    </source>
</evidence>
<proteinExistence type="predicted"/>
<reference evidence="1" key="1">
    <citation type="submission" date="2020-05" db="EMBL/GenBank/DDBJ databases">
        <authorList>
            <person name="Chiriac C."/>
            <person name="Salcher M."/>
            <person name="Ghai R."/>
            <person name="Kavagutti S V."/>
        </authorList>
    </citation>
    <scope>NUCLEOTIDE SEQUENCE</scope>
</reference>
<accession>A0A6J7JJV6</accession>
<gene>
    <name evidence="1" type="ORF">UFOPK3543_03345</name>
</gene>
<sequence length="74" mass="8236">MSVLWKAHVYATEAERTRVEHDLLTLDEVVAIFNDDLARRGDPFRLTSASIVDPATRDELRRAYPEAIPVGAGA</sequence>
<name>A0A6J7JJV6_9ZZZZ</name>
<dbReference type="AlphaFoldDB" id="A0A6J7JJV6"/>
<organism evidence="1">
    <name type="scientific">freshwater metagenome</name>
    <dbReference type="NCBI Taxonomy" id="449393"/>
    <lineage>
        <taxon>unclassified sequences</taxon>
        <taxon>metagenomes</taxon>
        <taxon>ecological metagenomes</taxon>
    </lineage>
</organism>
<protein>
    <submittedName>
        <fullName evidence="1">Unannotated protein</fullName>
    </submittedName>
</protein>